<keyword evidence="3" id="KW-0677">Repeat</keyword>
<dbReference type="CDD" id="cd06257">
    <property type="entry name" value="DnaJ"/>
    <property type="match status" value="1"/>
</dbReference>
<feature type="chain" id="PRO_5004934971" description="Tetratricopeptide repeat and J domain-containing co-chaperone DNJ1" evidence="8">
    <location>
        <begin position="26"/>
        <end position="546"/>
    </location>
</feature>
<dbReference type="SUPFAM" id="SSF46565">
    <property type="entry name" value="Chaperone J-domain"/>
    <property type="match status" value="1"/>
</dbReference>
<dbReference type="GeneID" id="19169921"/>
<dbReference type="PANTHER" id="PTHR44140:SF2">
    <property type="entry name" value="LD25575P"/>
    <property type="match status" value="1"/>
</dbReference>
<evidence type="ECO:0000256" key="4">
    <source>
        <dbReference type="ARBA" id="ARBA00022803"/>
    </source>
</evidence>
<dbReference type="Proteomes" id="UP000019478">
    <property type="component" value="Unassembled WGS sequence"/>
</dbReference>
<evidence type="ECO:0000259" key="9">
    <source>
        <dbReference type="PROSITE" id="PS50076"/>
    </source>
</evidence>
<dbReference type="GO" id="GO:0051087">
    <property type="term" value="F:protein-folding chaperone binding"/>
    <property type="evidence" value="ECO:0007669"/>
    <property type="project" value="TreeGrafter"/>
</dbReference>
<comment type="subcellular location">
    <subcellularLocation>
        <location evidence="1">Endoplasmic reticulum lumen</location>
    </subcellularLocation>
</comment>
<dbReference type="Pfam" id="PF13432">
    <property type="entry name" value="TPR_16"/>
    <property type="match status" value="1"/>
</dbReference>
<dbReference type="FunFam" id="1.10.287.110:FF:000083">
    <property type="entry name" value="DnaJ and TPR domain protein"/>
    <property type="match status" value="1"/>
</dbReference>
<reference evidence="10 11" key="1">
    <citation type="submission" date="2013-03" db="EMBL/GenBank/DDBJ databases">
        <title>The Genome Sequence of Capronia epimyces CBS 606.96.</title>
        <authorList>
            <consortium name="The Broad Institute Genomics Platform"/>
            <person name="Cuomo C."/>
            <person name="de Hoog S."/>
            <person name="Gorbushina A."/>
            <person name="Walker B."/>
            <person name="Young S.K."/>
            <person name="Zeng Q."/>
            <person name="Gargeya S."/>
            <person name="Fitzgerald M."/>
            <person name="Haas B."/>
            <person name="Abouelleil A."/>
            <person name="Allen A.W."/>
            <person name="Alvarado L."/>
            <person name="Arachchi H.M."/>
            <person name="Berlin A.M."/>
            <person name="Chapman S.B."/>
            <person name="Gainer-Dewar J."/>
            <person name="Goldberg J."/>
            <person name="Griggs A."/>
            <person name="Gujja S."/>
            <person name="Hansen M."/>
            <person name="Howarth C."/>
            <person name="Imamovic A."/>
            <person name="Ireland A."/>
            <person name="Larimer J."/>
            <person name="McCowan C."/>
            <person name="Murphy C."/>
            <person name="Pearson M."/>
            <person name="Poon T.W."/>
            <person name="Priest M."/>
            <person name="Roberts A."/>
            <person name="Saif S."/>
            <person name="Shea T."/>
            <person name="Sisk P."/>
            <person name="Sykes S."/>
            <person name="Wortman J."/>
            <person name="Nusbaum C."/>
            <person name="Birren B."/>
        </authorList>
    </citation>
    <scope>NUCLEOTIDE SEQUENCE [LARGE SCALE GENOMIC DNA]</scope>
    <source>
        <strain evidence="10 11">CBS 606.96</strain>
    </source>
</reference>
<dbReference type="Gene3D" id="1.10.287.110">
    <property type="entry name" value="DnaJ domain"/>
    <property type="match status" value="1"/>
</dbReference>
<dbReference type="InterPro" id="IPR036869">
    <property type="entry name" value="J_dom_sf"/>
</dbReference>
<feature type="region of interest" description="Disordered" evidence="7">
    <location>
        <begin position="474"/>
        <end position="546"/>
    </location>
</feature>
<dbReference type="SMART" id="SM00271">
    <property type="entry name" value="DnaJ"/>
    <property type="match status" value="1"/>
</dbReference>
<dbReference type="GO" id="GO:0051787">
    <property type="term" value="F:misfolded protein binding"/>
    <property type="evidence" value="ECO:0007669"/>
    <property type="project" value="TreeGrafter"/>
</dbReference>
<dbReference type="OrthoDB" id="1726119at2759"/>
<dbReference type="HOGENOM" id="CLU_015935_0_1_1"/>
<feature type="compositionally biased region" description="Low complexity" evidence="7">
    <location>
        <begin position="492"/>
        <end position="508"/>
    </location>
</feature>
<evidence type="ECO:0000256" key="6">
    <source>
        <dbReference type="ARBA" id="ARBA00073740"/>
    </source>
</evidence>
<proteinExistence type="predicted"/>
<dbReference type="GO" id="GO:0034975">
    <property type="term" value="P:protein folding in endoplasmic reticulum"/>
    <property type="evidence" value="ECO:0007669"/>
    <property type="project" value="TreeGrafter"/>
</dbReference>
<comment type="caution">
    <text evidence="10">The sequence shown here is derived from an EMBL/GenBank/DDBJ whole genome shotgun (WGS) entry which is preliminary data.</text>
</comment>
<dbReference type="InterPro" id="IPR019734">
    <property type="entry name" value="TPR_rpt"/>
</dbReference>
<dbReference type="PANTHER" id="PTHR44140">
    <property type="entry name" value="LD25575P"/>
    <property type="match status" value="1"/>
</dbReference>
<dbReference type="Pfam" id="PF00226">
    <property type="entry name" value="DnaJ"/>
    <property type="match status" value="1"/>
</dbReference>
<feature type="compositionally biased region" description="Gly residues" evidence="7">
    <location>
        <begin position="509"/>
        <end position="518"/>
    </location>
</feature>
<feature type="signal peptide" evidence="8">
    <location>
        <begin position="1"/>
        <end position="25"/>
    </location>
</feature>
<dbReference type="PRINTS" id="PR00625">
    <property type="entry name" value="JDOMAIN"/>
</dbReference>
<accession>W9Y7B1</accession>
<keyword evidence="11" id="KW-1185">Reference proteome</keyword>
<evidence type="ECO:0000256" key="7">
    <source>
        <dbReference type="SAM" id="MobiDB-lite"/>
    </source>
</evidence>
<keyword evidence="5" id="KW-0256">Endoplasmic reticulum</keyword>
<dbReference type="PROSITE" id="PS50076">
    <property type="entry name" value="DNAJ_2"/>
    <property type="match status" value="1"/>
</dbReference>
<feature type="domain" description="J" evidence="9">
    <location>
        <begin position="409"/>
        <end position="478"/>
    </location>
</feature>
<evidence type="ECO:0000256" key="3">
    <source>
        <dbReference type="ARBA" id="ARBA00022737"/>
    </source>
</evidence>
<organism evidence="10 11">
    <name type="scientific">Capronia epimyces CBS 606.96</name>
    <dbReference type="NCBI Taxonomy" id="1182542"/>
    <lineage>
        <taxon>Eukaryota</taxon>
        <taxon>Fungi</taxon>
        <taxon>Dikarya</taxon>
        <taxon>Ascomycota</taxon>
        <taxon>Pezizomycotina</taxon>
        <taxon>Eurotiomycetes</taxon>
        <taxon>Chaetothyriomycetidae</taxon>
        <taxon>Chaetothyriales</taxon>
        <taxon>Herpotrichiellaceae</taxon>
        <taxon>Capronia</taxon>
    </lineage>
</organism>
<keyword evidence="2 8" id="KW-0732">Signal</keyword>
<dbReference type="InterPro" id="IPR051727">
    <property type="entry name" value="DnaJ_C3_Co-chaperones"/>
</dbReference>
<dbReference type="FunFam" id="1.25.40.10:FF:000224">
    <property type="entry name" value="DnaJ and TPR domain protein"/>
    <property type="match status" value="1"/>
</dbReference>
<dbReference type="RefSeq" id="XP_007734121.1">
    <property type="nucleotide sequence ID" value="XM_007735931.1"/>
</dbReference>
<gene>
    <name evidence="10" type="ORF">A1O3_05811</name>
</gene>
<evidence type="ECO:0000256" key="5">
    <source>
        <dbReference type="ARBA" id="ARBA00022824"/>
    </source>
</evidence>
<dbReference type="eggNOG" id="KOG0624">
    <property type="taxonomic scope" value="Eukaryota"/>
</dbReference>
<dbReference type="Gene3D" id="1.25.40.10">
    <property type="entry name" value="Tetratricopeptide repeat domain"/>
    <property type="match status" value="1"/>
</dbReference>
<dbReference type="GO" id="GO:0005788">
    <property type="term" value="C:endoplasmic reticulum lumen"/>
    <property type="evidence" value="ECO:0007669"/>
    <property type="project" value="UniProtKB-SubCell"/>
</dbReference>
<evidence type="ECO:0000256" key="8">
    <source>
        <dbReference type="SAM" id="SignalP"/>
    </source>
</evidence>
<dbReference type="InterPro" id="IPR001623">
    <property type="entry name" value="DnaJ_domain"/>
</dbReference>
<evidence type="ECO:0000256" key="2">
    <source>
        <dbReference type="ARBA" id="ARBA00022729"/>
    </source>
</evidence>
<dbReference type="InterPro" id="IPR011990">
    <property type="entry name" value="TPR-like_helical_dom_sf"/>
</dbReference>
<dbReference type="SUPFAM" id="SSF48452">
    <property type="entry name" value="TPR-like"/>
    <property type="match status" value="2"/>
</dbReference>
<dbReference type="AlphaFoldDB" id="W9Y7B1"/>
<dbReference type="SMART" id="SM00028">
    <property type="entry name" value="TPR"/>
    <property type="match status" value="4"/>
</dbReference>
<name>W9Y7B1_9EURO</name>
<dbReference type="STRING" id="1182542.W9Y7B1"/>
<evidence type="ECO:0000256" key="1">
    <source>
        <dbReference type="ARBA" id="ARBA00004319"/>
    </source>
</evidence>
<feature type="compositionally biased region" description="Gly residues" evidence="7">
    <location>
        <begin position="527"/>
        <end position="546"/>
    </location>
</feature>
<sequence length="546" mass="59070">MIPRLQRLSLLATLLGLTFVCLCAAHTVQIPPDASVSSLIASGKAARARGANNEAIAYFDAAVSKEPSDYLTLFQRGVTQLSLGRNAQAGEDFDKVLKLRPGFEGALLQRAKIKARNGDWAGARQDYATLGARAAEDLAQLEEAEGAAYLAFEAEKKGDWDTCINQAGIAVMTAGTAVSLRQLRSRCRFERGEVQEGINDLAHVLQIHPGLVDPHVQISAMLFYSLGDTERGLTQAKKCLHSDPDFKPCKSLFREEKVIQKQIDKVQSLMDKRQFNSASKILAGKTTEDEPGLLSELKVNIAVHRASGIIHANAPSQLYTSLLEMTCQAYMSMNNINKANQYCPELLKLNPTSLHGLLYQAQKHMDNDEFDAAIAALNTARDNHPDSQGTINQKMQEAQTALKRSKTKDYYKVLGVPRDADERTIKKAYRTATKNFHPDKAAAKGVSKEEAEKKMAAINEAYEVLSNPELKARFDQGDDPNDPLANQGGSAFQQGSPFGAGGQQFFFQQGGGGGGGGQRHFKFSQGGFPGGGGGGGNPFAGFPGFG</sequence>
<dbReference type="EMBL" id="AMGY01000004">
    <property type="protein sequence ID" value="EXJ85136.1"/>
    <property type="molecule type" value="Genomic_DNA"/>
</dbReference>
<evidence type="ECO:0000313" key="10">
    <source>
        <dbReference type="EMBL" id="EXJ85136.1"/>
    </source>
</evidence>
<evidence type="ECO:0000313" key="11">
    <source>
        <dbReference type="Proteomes" id="UP000019478"/>
    </source>
</evidence>
<protein>
    <recommendedName>
        <fullName evidence="6">Tetratricopeptide repeat and J domain-containing co-chaperone DNJ1</fullName>
    </recommendedName>
</protein>
<keyword evidence="4" id="KW-0802">TPR repeat</keyword>